<proteinExistence type="predicted"/>
<accession>A0A429ZST9</accession>
<reference evidence="2 3" key="1">
    <citation type="submission" date="2017-05" db="EMBL/GenBank/DDBJ databases">
        <title>Vagococcus spp. assemblies.</title>
        <authorList>
            <person name="Gulvik C.A."/>
        </authorList>
    </citation>
    <scope>NUCLEOTIDE SEQUENCE [LARGE SCALE GENOMIC DNA]</scope>
    <source>
        <strain evidence="2 3">NCFB 2777</strain>
    </source>
</reference>
<dbReference type="InterPro" id="IPR039315">
    <property type="entry name" value="CheW"/>
</dbReference>
<dbReference type="InterPro" id="IPR002545">
    <property type="entry name" value="CheW-lke_dom"/>
</dbReference>
<feature type="domain" description="CheW-like" evidence="1">
    <location>
        <begin position="1"/>
        <end position="140"/>
    </location>
</feature>
<dbReference type="GeneID" id="98567573"/>
<dbReference type="SUPFAM" id="SSF50341">
    <property type="entry name" value="CheW-like"/>
    <property type="match status" value="1"/>
</dbReference>
<protein>
    <recommendedName>
        <fullName evidence="1">CheW-like domain-containing protein</fullName>
    </recommendedName>
</protein>
<gene>
    <name evidence="2" type="ORF">CBF35_04265</name>
</gene>
<dbReference type="GO" id="GO:0005829">
    <property type="term" value="C:cytosol"/>
    <property type="evidence" value="ECO:0007669"/>
    <property type="project" value="TreeGrafter"/>
</dbReference>
<evidence type="ECO:0000313" key="2">
    <source>
        <dbReference type="EMBL" id="RST96793.1"/>
    </source>
</evidence>
<dbReference type="PANTHER" id="PTHR22617">
    <property type="entry name" value="CHEMOTAXIS SENSOR HISTIDINE KINASE-RELATED"/>
    <property type="match status" value="1"/>
</dbReference>
<dbReference type="Proteomes" id="UP000287239">
    <property type="component" value="Unassembled WGS sequence"/>
</dbReference>
<dbReference type="RefSeq" id="WP_126778752.1">
    <property type="nucleotide sequence ID" value="NZ_CAUQJP010000079.1"/>
</dbReference>
<dbReference type="EMBL" id="NGJU01000005">
    <property type="protein sequence ID" value="RST96793.1"/>
    <property type="molecule type" value="Genomic_DNA"/>
</dbReference>
<evidence type="ECO:0000259" key="1">
    <source>
        <dbReference type="PROSITE" id="PS50851"/>
    </source>
</evidence>
<dbReference type="OrthoDB" id="9794382at2"/>
<dbReference type="PANTHER" id="PTHR22617:SF23">
    <property type="entry name" value="CHEMOTAXIS PROTEIN CHEW"/>
    <property type="match status" value="1"/>
</dbReference>
<evidence type="ECO:0000313" key="3">
    <source>
        <dbReference type="Proteomes" id="UP000287239"/>
    </source>
</evidence>
<comment type="caution">
    <text evidence="2">The sequence shown here is derived from an EMBL/GenBank/DDBJ whole genome shotgun (WGS) entry which is preliminary data.</text>
</comment>
<dbReference type="Gene3D" id="2.30.30.40">
    <property type="entry name" value="SH3 Domains"/>
    <property type="match status" value="1"/>
</dbReference>
<sequence>MEKQIVFVSHNQSFSLPIVKTEKIIQWELPVPVPETETYVLGMIQYDQKVLPIVDLRQRLYQQKTVTNEQSKIIIVQWQESLIGLLVEGITGIQDFTLEEIEEPQTELEQEKAYLKYFIKTKEDIIIQLAIDELFNGQGLLDILKEDQMYEPFLLELSEQVEADAQ</sequence>
<dbReference type="SMART" id="SM00260">
    <property type="entry name" value="CheW"/>
    <property type="match status" value="1"/>
</dbReference>
<dbReference type="PROSITE" id="PS50851">
    <property type="entry name" value="CHEW"/>
    <property type="match status" value="1"/>
</dbReference>
<dbReference type="Gene3D" id="2.40.50.180">
    <property type="entry name" value="CheA-289, Domain 4"/>
    <property type="match status" value="1"/>
</dbReference>
<dbReference type="Pfam" id="PF01584">
    <property type="entry name" value="CheW"/>
    <property type="match status" value="1"/>
</dbReference>
<dbReference type="AlphaFoldDB" id="A0A429ZST9"/>
<dbReference type="InterPro" id="IPR036061">
    <property type="entry name" value="CheW-like_dom_sf"/>
</dbReference>
<organism evidence="2 3">
    <name type="scientific">Vagococcus salmoninarum</name>
    <dbReference type="NCBI Taxonomy" id="2739"/>
    <lineage>
        <taxon>Bacteria</taxon>
        <taxon>Bacillati</taxon>
        <taxon>Bacillota</taxon>
        <taxon>Bacilli</taxon>
        <taxon>Lactobacillales</taxon>
        <taxon>Enterococcaceae</taxon>
        <taxon>Vagococcus</taxon>
    </lineage>
</organism>
<name>A0A429ZST9_9ENTE</name>
<dbReference type="GO" id="GO:0007165">
    <property type="term" value="P:signal transduction"/>
    <property type="evidence" value="ECO:0007669"/>
    <property type="project" value="InterPro"/>
</dbReference>
<dbReference type="GO" id="GO:0006935">
    <property type="term" value="P:chemotaxis"/>
    <property type="evidence" value="ECO:0007669"/>
    <property type="project" value="InterPro"/>
</dbReference>
<keyword evidence="3" id="KW-1185">Reference proteome</keyword>